<dbReference type="GO" id="GO:0030992">
    <property type="term" value="C:intraciliary transport particle B"/>
    <property type="evidence" value="ECO:0007669"/>
    <property type="project" value="TreeGrafter"/>
</dbReference>
<accession>A0A1I7UH02</accession>
<dbReference type="STRING" id="1561998.A0A1I7UH02"/>
<keyword evidence="7" id="KW-1185">Reference proteome</keyword>
<comment type="similarity">
    <text evidence="2">Belongs to the CLUAP1 family.</text>
</comment>
<evidence type="ECO:0000256" key="5">
    <source>
        <dbReference type="ARBA" id="ARBA00023069"/>
    </source>
</evidence>
<keyword evidence="6" id="KW-0966">Cell projection</keyword>
<evidence type="ECO:0000313" key="7">
    <source>
        <dbReference type="Proteomes" id="UP000095282"/>
    </source>
</evidence>
<dbReference type="InterPro" id="IPR019366">
    <property type="entry name" value="Clusterin-associated_protein-1"/>
</dbReference>
<name>A0A1I7UH02_9PELO</name>
<dbReference type="Pfam" id="PF10234">
    <property type="entry name" value="Cluap1"/>
    <property type="match status" value="1"/>
</dbReference>
<dbReference type="GO" id="GO:0060271">
    <property type="term" value="P:cilium assembly"/>
    <property type="evidence" value="ECO:0007669"/>
    <property type="project" value="TreeGrafter"/>
</dbReference>
<proteinExistence type="inferred from homology"/>
<evidence type="ECO:0000256" key="6">
    <source>
        <dbReference type="ARBA" id="ARBA00023273"/>
    </source>
</evidence>
<dbReference type="WBParaSite" id="Csp11.Scaffold629.g9232.t1">
    <property type="protein sequence ID" value="Csp11.Scaffold629.g9232.t1"/>
    <property type="gene ID" value="Csp11.Scaffold629.g9232"/>
</dbReference>
<evidence type="ECO:0000256" key="4">
    <source>
        <dbReference type="ARBA" id="ARBA00023054"/>
    </source>
</evidence>
<sequence length="79" mass="9384">MTRTLRYPRLMSIENFRTPNFQLVAELLEWIVKKFEPDAALDAQMIQTEADRVNFIKNAVLLMLQNSRIKMNPKKLYQV</sequence>
<dbReference type="GO" id="GO:0005815">
    <property type="term" value="C:microtubule organizing center"/>
    <property type="evidence" value="ECO:0007669"/>
    <property type="project" value="TreeGrafter"/>
</dbReference>
<dbReference type="eggNOG" id="KOG3647">
    <property type="taxonomic scope" value="Eukaryota"/>
</dbReference>
<evidence type="ECO:0000256" key="3">
    <source>
        <dbReference type="ARBA" id="ARBA00022794"/>
    </source>
</evidence>
<keyword evidence="3" id="KW-0970">Cilium biogenesis/degradation</keyword>
<comment type="subcellular location">
    <subcellularLocation>
        <location evidence="1">Cell projection</location>
        <location evidence="1">Cilium</location>
    </subcellularLocation>
</comment>
<protein>
    <submittedName>
        <fullName evidence="8">Clusterin</fullName>
    </submittedName>
</protein>
<reference evidence="8" key="1">
    <citation type="submission" date="2016-11" db="UniProtKB">
        <authorList>
            <consortium name="WormBaseParasite"/>
        </authorList>
    </citation>
    <scope>IDENTIFICATION</scope>
</reference>
<keyword evidence="4" id="KW-0175">Coiled coil</keyword>
<dbReference type="PANTHER" id="PTHR21547:SF0">
    <property type="entry name" value="CLUSTERIN-ASSOCIATED PROTEIN 1"/>
    <property type="match status" value="1"/>
</dbReference>
<dbReference type="PANTHER" id="PTHR21547">
    <property type="entry name" value="CLUSTERIN ASSOCIATED PROTEIN 1"/>
    <property type="match status" value="1"/>
</dbReference>
<dbReference type="Proteomes" id="UP000095282">
    <property type="component" value="Unplaced"/>
</dbReference>
<evidence type="ECO:0000256" key="1">
    <source>
        <dbReference type="ARBA" id="ARBA00004138"/>
    </source>
</evidence>
<dbReference type="GO" id="GO:0005929">
    <property type="term" value="C:cilium"/>
    <property type="evidence" value="ECO:0007669"/>
    <property type="project" value="UniProtKB-SubCell"/>
</dbReference>
<evidence type="ECO:0000313" key="8">
    <source>
        <dbReference type="WBParaSite" id="Csp11.Scaffold629.g9232.t1"/>
    </source>
</evidence>
<keyword evidence="5" id="KW-0969">Cilium</keyword>
<evidence type="ECO:0000256" key="2">
    <source>
        <dbReference type="ARBA" id="ARBA00008340"/>
    </source>
</evidence>
<dbReference type="AlphaFoldDB" id="A0A1I7UH02"/>
<organism evidence="7 8">
    <name type="scientific">Caenorhabditis tropicalis</name>
    <dbReference type="NCBI Taxonomy" id="1561998"/>
    <lineage>
        <taxon>Eukaryota</taxon>
        <taxon>Metazoa</taxon>
        <taxon>Ecdysozoa</taxon>
        <taxon>Nematoda</taxon>
        <taxon>Chromadorea</taxon>
        <taxon>Rhabditida</taxon>
        <taxon>Rhabditina</taxon>
        <taxon>Rhabditomorpha</taxon>
        <taxon>Rhabditoidea</taxon>
        <taxon>Rhabditidae</taxon>
        <taxon>Peloderinae</taxon>
        <taxon>Caenorhabditis</taxon>
    </lineage>
</organism>